<dbReference type="GO" id="GO:0003700">
    <property type="term" value="F:DNA-binding transcription factor activity"/>
    <property type="evidence" value="ECO:0007669"/>
    <property type="project" value="InterPro"/>
</dbReference>
<dbReference type="RefSeq" id="WP_119750074.1">
    <property type="nucleotide sequence ID" value="NZ_QZCG01000009.1"/>
</dbReference>
<dbReference type="Gene3D" id="1.10.10.10">
    <property type="entry name" value="Winged helix-like DNA-binding domain superfamily/Winged helix DNA-binding domain"/>
    <property type="match status" value="1"/>
</dbReference>
<dbReference type="Pfam" id="PF07729">
    <property type="entry name" value="FCD"/>
    <property type="match status" value="1"/>
</dbReference>
<dbReference type="InterPro" id="IPR036390">
    <property type="entry name" value="WH_DNA-bd_sf"/>
</dbReference>
<dbReference type="Gene3D" id="1.20.120.530">
    <property type="entry name" value="GntR ligand-binding domain-like"/>
    <property type="match status" value="1"/>
</dbReference>
<evidence type="ECO:0000313" key="5">
    <source>
        <dbReference type="EMBL" id="RJE84189.1"/>
    </source>
</evidence>
<dbReference type="SMART" id="SM00345">
    <property type="entry name" value="HTH_GNTR"/>
    <property type="match status" value="1"/>
</dbReference>
<dbReference type="PROSITE" id="PS50949">
    <property type="entry name" value="HTH_GNTR"/>
    <property type="match status" value="1"/>
</dbReference>
<dbReference type="InterPro" id="IPR008920">
    <property type="entry name" value="TF_FadR/GntR_C"/>
</dbReference>
<gene>
    <name evidence="5" type="ORF">D3P04_14420</name>
</gene>
<keyword evidence="3" id="KW-0804">Transcription</keyword>
<dbReference type="InterPro" id="IPR011711">
    <property type="entry name" value="GntR_C"/>
</dbReference>
<dbReference type="PRINTS" id="PR00035">
    <property type="entry name" value="HTHGNTR"/>
</dbReference>
<keyword evidence="6" id="KW-1185">Reference proteome</keyword>
<dbReference type="AlphaFoldDB" id="A0A418STE9"/>
<evidence type="ECO:0000313" key="6">
    <source>
        <dbReference type="Proteomes" id="UP000284202"/>
    </source>
</evidence>
<keyword evidence="1" id="KW-0805">Transcription regulation</keyword>
<accession>A0A418STE9</accession>
<name>A0A418STE9_9RHOB</name>
<comment type="caution">
    <text evidence="5">The sequence shown here is derived from an EMBL/GenBank/DDBJ whole genome shotgun (WGS) entry which is preliminary data.</text>
</comment>
<protein>
    <submittedName>
        <fullName evidence="5">FadR family transcriptional regulator</fullName>
    </submittedName>
</protein>
<dbReference type="InterPro" id="IPR000524">
    <property type="entry name" value="Tscrpt_reg_HTH_GntR"/>
</dbReference>
<dbReference type="PANTHER" id="PTHR43537:SF5">
    <property type="entry name" value="UXU OPERON TRANSCRIPTIONAL REGULATOR"/>
    <property type="match status" value="1"/>
</dbReference>
<organism evidence="5 6">
    <name type="scientific">Paracoccus onubensis</name>
    <dbReference type="NCBI Taxonomy" id="1675788"/>
    <lineage>
        <taxon>Bacteria</taxon>
        <taxon>Pseudomonadati</taxon>
        <taxon>Pseudomonadota</taxon>
        <taxon>Alphaproteobacteria</taxon>
        <taxon>Rhodobacterales</taxon>
        <taxon>Paracoccaceae</taxon>
        <taxon>Paracoccus</taxon>
    </lineage>
</organism>
<sequence length="250" mass="27719">MMVANASVLCSILFEKDPKRGGDMTKLSESTAETLVGWITSARYPIHSRLPTERELAKLLGVSRGTLRGALEQLEADGIIWRQVGIGTFVGSSQASIDASLNALAMSTSLSEILEARLSFEPIVARFAAVRAQQQELLLLGKYLSNGYESQNWGDWEKWDELFHRAVAEASGNGILIKTIDQIIRLKTHKRWTVKTSQELNPPLIQRYSQEHEQVYNAIKAGDPDLAEQAMRAHIKALTLTIGPVIALEH</sequence>
<keyword evidence="2" id="KW-0238">DNA-binding</keyword>
<evidence type="ECO:0000256" key="2">
    <source>
        <dbReference type="ARBA" id="ARBA00023125"/>
    </source>
</evidence>
<dbReference type="EMBL" id="QZCG01000009">
    <property type="protein sequence ID" value="RJE84189.1"/>
    <property type="molecule type" value="Genomic_DNA"/>
</dbReference>
<dbReference type="OrthoDB" id="284307at2"/>
<dbReference type="Proteomes" id="UP000284202">
    <property type="component" value="Unassembled WGS sequence"/>
</dbReference>
<dbReference type="SMART" id="SM00895">
    <property type="entry name" value="FCD"/>
    <property type="match status" value="1"/>
</dbReference>
<dbReference type="PANTHER" id="PTHR43537">
    <property type="entry name" value="TRANSCRIPTIONAL REGULATOR, GNTR FAMILY"/>
    <property type="match status" value="1"/>
</dbReference>
<dbReference type="SUPFAM" id="SSF46785">
    <property type="entry name" value="Winged helix' DNA-binding domain"/>
    <property type="match status" value="1"/>
</dbReference>
<feature type="domain" description="HTH gntR-type" evidence="4">
    <location>
        <begin position="25"/>
        <end position="93"/>
    </location>
</feature>
<evidence type="ECO:0000256" key="3">
    <source>
        <dbReference type="ARBA" id="ARBA00023163"/>
    </source>
</evidence>
<dbReference type="GO" id="GO:0003677">
    <property type="term" value="F:DNA binding"/>
    <property type="evidence" value="ECO:0007669"/>
    <property type="project" value="UniProtKB-KW"/>
</dbReference>
<reference evidence="6" key="1">
    <citation type="submission" date="2018-09" db="EMBL/GenBank/DDBJ databases">
        <title>Acidovorax cavernicola nov. sp. isolated from Gruta de las Maravillas (Aracena, Spain).</title>
        <authorList>
            <person name="Jurado V."/>
            <person name="Gutierrez-Patricio S."/>
            <person name="Gonzalez-Pimentel J.L."/>
            <person name="Miller A.Z."/>
            <person name="Laiz L."/>
            <person name="Saiz-Jimenez C."/>
        </authorList>
    </citation>
    <scope>NUCLEOTIDE SEQUENCE [LARGE SCALE GENOMIC DNA]</scope>
    <source>
        <strain evidence="6">1011MAR3C25</strain>
    </source>
</reference>
<dbReference type="SUPFAM" id="SSF48008">
    <property type="entry name" value="GntR ligand-binding domain-like"/>
    <property type="match status" value="1"/>
</dbReference>
<dbReference type="InterPro" id="IPR036388">
    <property type="entry name" value="WH-like_DNA-bd_sf"/>
</dbReference>
<dbReference type="CDD" id="cd07377">
    <property type="entry name" value="WHTH_GntR"/>
    <property type="match status" value="1"/>
</dbReference>
<evidence type="ECO:0000259" key="4">
    <source>
        <dbReference type="PROSITE" id="PS50949"/>
    </source>
</evidence>
<evidence type="ECO:0000256" key="1">
    <source>
        <dbReference type="ARBA" id="ARBA00023015"/>
    </source>
</evidence>
<dbReference type="Pfam" id="PF00392">
    <property type="entry name" value="GntR"/>
    <property type="match status" value="1"/>
</dbReference>
<proteinExistence type="predicted"/>